<dbReference type="SUPFAM" id="SSF56925">
    <property type="entry name" value="OMPA-like"/>
    <property type="match status" value="1"/>
</dbReference>
<accession>A0A855X5R2</accession>
<organism evidence="2 3">
    <name type="scientific">candidate division GN15 bacterium</name>
    <dbReference type="NCBI Taxonomy" id="2072418"/>
    <lineage>
        <taxon>Bacteria</taxon>
        <taxon>candidate division GN15</taxon>
    </lineage>
</organism>
<dbReference type="AlphaFoldDB" id="A0A855X5R2"/>
<keyword evidence="1" id="KW-0732">Signal</keyword>
<feature type="signal peptide" evidence="1">
    <location>
        <begin position="1"/>
        <end position="24"/>
    </location>
</feature>
<evidence type="ECO:0000313" key="3">
    <source>
        <dbReference type="Proteomes" id="UP000250918"/>
    </source>
</evidence>
<gene>
    <name evidence="2" type="ORF">C3F09_01695</name>
</gene>
<dbReference type="EMBL" id="PQAP01000007">
    <property type="protein sequence ID" value="PWB75851.1"/>
    <property type="molecule type" value="Genomic_DNA"/>
</dbReference>
<evidence type="ECO:0000256" key="1">
    <source>
        <dbReference type="SAM" id="SignalP"/>
    </source>
</evidence>
<dbReference type="Proteomes" id="UP000250918">
    <property type="component" value="Unassembled WGS sequence"/>
</dbReference>
<name>A0A855X5R2_9BACT</name>
<sequence length="229" mass="25498">MLRRFCSFGLAATLLLLSVASADAITRVGKKYNVLEFGAGYASPYGHYDNFGGEYFIDQYDRFHQLNADQVFKSSYSIGVFFGQLRNRWMVSVGGVYTKVNQLDTIVVGNFGYVWPYAGAVVFSNFGQWDLRLDVNYQFMDISENQFTPYAGIGLAAGLISETAPGIDANYDANTLLSANFGVEFKLWTSADKRKFVTLASVNSYDLLSSGYRPRNLNIGGAIKVYMRP</sequence>
<feature type="chain" id="PRO_5033055760" description="Outer membrane protein beta-barrel domain-containing protein" evidence="1">
    <location>
        <begin position="25"/>
        <end position="229"/>
    </location>
</feature>
<dbReference type="InterPro" id="IPR011250">
    <property type="entry name" value="OMP/PagP_B-barrel"/>
</dbReference>
<protein>
    <recommendedName>
        <fullName evidence="4">Outer membrane protein beta-barrel domain-containing protein</fullName>
    </recommendedName>
</protein>
<comment type="caution">
    <text evidence="2">The sequence shown here is derived from an EMBL/GenBank/DDBJ whole genome shotgun (WGS) entry which is preliminary data.</text>
</comment>
<proteinExistence type="predicted"/>
<evidence type="ECO:0008006" key="4">
    <source>
        <dbReference type="Google" id="ProtNLM"/>
    </source>
</evidence>
<reference evidence="2 3" key="1">
    <citation type="journal article" date="2018" name="ISME J.">
        <title>A methanotrophic archaeon couples anaerobic oxidation of methane to Fe(III) reduction.</title>
        <authorList>
            <person name="Cai C."/>
            <person name="Leu A.O."/>
            <person name="Xie G.J."/>
            <person name="Guo J."/>
            <person name="Feng Y."/>
            <person name="Zhao J.X."/>
            <person name="Tyson G.W."/>
            <person name="Yuan Z."/>
            <person name="Hu S."/>
        </authorList>
    </citation>
    <scope>NUCLEOTIDE SEQUENCE [LARGE SCALE GENOMIC DNA]</scope>
    <source>
        <strain evidence="2">FeB_12</strain>
    </source>
</reference>
<evidence type="ECO:0000313" key="2">
    <source>
        <dbReference type="EMBL" id="PWB75851.1"/>
    </source>
</evidence>